<evidence type="ECO:0000256" key="6">
    <source>
        <dbReference type="SAM" id="SignalP"/>
    </source>
</evidence>
<dbReference type="InterPro" id="IPR057357">
    <property type="entry name" value="Znf-C2H2_ZFAND2A/B"/>
</dbReference>
<evidence type="ECO:0000313" key="10">
    <source>
        <dbReference type="Proteomes" id="UP000694726"/>
    </source>
</evidence>
<dbReference type="AlphaFoldDB" id="A0A8D0PX01"/>
<evidence type="ECO:0008006" key="11">
    <source>
        <dbReference type="Google" id="ProtNLM"/>
    </source>
</evidence>
<evidence type="ECO:0000256" key="5">
    <source>
        <dbReference type="SAM" id="MobiDB-lite"/>
    </source>
</evidence>
<dbReference type="Pfam" id="PF25403">
    <property type="entry name" value="zf-C2H2_ZFAND2"/>
    <property type="match status" value="1"/>
</dbReference>
<dbReference type="InterPro" id="IPR035896">
    <property type="entry name" value="AN1-like_Znf"/>
</dbReference>
<name>A0A8D0PX01_PIG</name>
<dbReference type="InterPro" id="IPR000058">
    <property type="entry name" value="Znf_AN1"/>
</dbReference>
<evidence type="ECO:0000256" key="2">
    <source>
        <dbReference type="ARBA" id="ARBA00022737"/>
    </source>
</evidence>
<dbReference type="Gene3D" id="4.10.1110.10">
    <property type="entry name" value="AN1-like Zinc finger"/>
    <property type="match status" value="1"/>
</dbReference>
<evidence type="ECO:0000259" key="8">
    <source>
        <dbReference type="Pfam" id="PF25403"/>
    </source>
</evidence>
<sequence>MVTGPLSLRFSLQNALPWFFFFLSLDFLPLRCDACKQDFCKDHFACAAHNCPLAYKKDVQVPVCPLCNSPVPVRKGELADAVVGAHMDGGCKSRPRRDEKVRLGSGGRFLRGGGGPLSPPCRLAFIVAAHGEPRTRGSGAPGSGERPGSFR</sequence>
<dbReference type="Pfam" id="PF01428">
    <property type="entry name" value="zf-AN1"/>
    <property type="match status" value="1"/>
</dbReference>
<dbReference type="Ensembl" id="ENSSSCT00015097607.1">
    <property type="protein sequence ID" value="ENSSSCP00015040113.1"/>
    <property type="gene ID" value="ENSSSCG00015072766.1"/>
</dbReference>
<feature type="signal peptide" evidence="6">
    <location>
        <begin position="1"/>
        <end position="34"/>
    </location>
</feature>
<proteinExistence type="predicted"/>
<feature type="domain" description="ZFAND2A/B-like C2H2 zinc finger" evidence="8">
    <location>
        <begin position="60"/>
        <end position="96"/>
    </location>
</feature>
<evidence type="ECO:0000313" key="9">
    <source>
        <dbReference type="Ensembl" id="ENSSSCP00015040113.1"/>
    </source>
</evidence>
<evidence type="ECO:0000256" key="4">
    <source>
        <dbReference type="ARBA" id="ARBA00022833"/>
    </source>
</evidence>
<feature type="chain" id="PRO_5034911336" description="AN1-type domain-containing protein" evidence="6">
    <location>
        <begin position="35"/>
        <end position="151"/>
    </location>
</feature>
<dbReference type="GO" id="GO:0008270">
    <property type="term" value="F:zinc ion binding"/>
    <property type="evidence" value="ECO:0007669"/>
    <property type="project" value="UniProtKB-KW"/>
</dbReference>
<keyword evidence="2" id="KW-0677">Repeat</keyword>
<dbReference type="PANTHER" id="PTHR14677:SF11">
    <property type="entry name" value="AN1-TYPE ZINC FINGER PROTEIN 2A"/>
    <property type="match status" value="1"/>
</dbReference>
<evidence type="ECO:0000259" key="7">
    <source>
        <dbReference type="Pfam" id="PF01428"/>
    </source>
</evidence>
<evidence type="ECO:0000256" key="1">
    <source>
        <dbReference type="ARBA" id="ARBA00022723"/>
    </source>
</evidence>
<keyword evidence="6" id="KW-0732">Signal</keyword>
<dbReference type="Proteomes" id="UP000694726">
    <property type="component" value="Unplaced"/>
</dbReference>
<feature type="domain" description="AN1-type" evidence="7">
    <location>
        <begin position="25"/>
        <end position="55"/>
    </location>
</feature>
<organism evidence="9 10">
    <name type="scientific">Sus scrofa</name>
    <name type="common">Pig</name>
    <dbReference type="NCBI Taxonomy" id="9823"/>
    <lineage>
        <taxon>Eukaryota</taxon>
        <taxon>Metazoa</taxon>
        <taxon>Chordata</taxon>
        <taxon>Craniata</taxon>
        <taxon>Vertebrata</taxon>
        <taxon>Euteleostomi</taxon>
        <taxon>Mammalia</taxon>
        <taxon>Eutheria</taxon>
        <taxon>Laurasiatheria</taxon>
        <taxon>Artiodactyla</taxon>
        <taxon>Suina</taxon>
        <taxon>Suidae</taxon>
        <taxon>Sus</taxon>
    </lineage>
</organism>
<keyword evidence="3" id="KW-0863">Zinc-finger</keyword>
<evidence type="ECO:0000256" key="3">
    <source>
        <dbReference type="ARBA" id="ARBA00022771"/>
    </source>
</evidence>
<dbReference type="PANTHER" id="PTHR14677">
    <property type="entry name" value="ARSENITE INDUCUBLE RNA ASSOCIATED PROTEIN AIP-1-RELATED"/>
    <property type="match status" value="1"/>
</dbReference>
<accession>A0A8D0PX01</accession>
<feature type="region of interest" description="Disordered" evidence="5">
    <location>
        <begin position="132"/>
        <end position="151"/>
    </location>
</feature>
<keyword evidence="4" id="KW-0862">Zinc</keyword>
<reference evidence="9" key="1">
    <citation type="submission" date="2025-08" db="UniProtKB">
        <authorList>
            <consortium name="Ensembl"/>
        </authorList>
    </citation>
    <scope>IDENTIFICATION</scope>
</reference>
<keyword evidence="1" id="KW-0479">Metal-binding</keyword>
<dbReference type="SUPFAM" id="SSF118310">
    <property type="entry name" value="AN1-like Zinc finger"/>
    <property type="match status" value="1"/>
</dbReference>
<protein>
    <recommendedName>
        <fullName evidence="11">AN1-type domain-containing protein</fullName>
    </recommendedName>
</protein>